<name>A0A059AQ63_EUCGR</name>
<dbReference type="PANTHER" id="PTHR47589:SF4">
    <property type="entry name" value="FATTY-ACID-BINDING PROTEIN 1-LIKE"/>
    <property type="match status" value="1"/>
</dbReference>
<dbReference type="GO" id="GO:0016872">
    <property type="term" value="F:intramolecular lyase activity"/>
    <property type="evidence" value="ECO:0007669"/>
    <property type="project" value="InterPro"/>
</dbReference>
<dbReference type="Gene3D" id="3.50.70.10">
    <property type="match status" value="1"/>
</dbReference>
<dbReference type="GO" id="GO:0009570">
    <property type="term" value="C:chloroplast stroma"/>
    <property type="evidence" value="ECO:0000318"/>
    <property type="project" value="GO_Central"/>
</dbReference>
<feature type="region of interest" description="Disordered" evidence="1">
    <location>
        <begin position="1"/>
        <end position="34"/>
    </location>
</feature>
<dbReference type="PANTHER" id="PTHR47589">
    <property type="entry name" value="FATTY-ACID-BINDING PROTEIN 1"/>
    <property type="match status" value="1"/>
</dbReference>
<evidence type="ECO:0000256" key="1">
    <source>
        <dbReference type="SAM" id="MobiDB-lite"/>
    </source>
</evidence>
<dbReference type="GO" id="GO:0006631">
    <property type="term" value="P:fatty acid metabolic process"/>
    <property type="evidence" value="ECO:0000318"/>
    <property type="project" value="GO_Central"/>
</dbReference>
<protein>
    <recommendedName>
        <fullName evidence="3">Chalcone isomerase domain-containing protein</fullName>
    </recommendedName>
</protein>
<dbReference type="AlphaFoldDB" id="A0A059AQ63"/>
<dbReference type="EMBL" id="KK198761">
    <property type="protein sequence ID" value="KCW55953.1"/>
    <property type="molecule type" value="Genomic_DNA"/>
</dbReference>
<evidence type="ECO:0000313" key="2">
    <source>
        <dbReference type="EMBL" id="KCW55953.1"/>
    </source>
</evidence>
<dbReference type="InterPro" id="IPR016088">
    <property type="entry name" value="Chalcone_isomerase_3-sand"/>
</dbReference>
<gene>
    <name evidence="2" type="ORF">EUGRSUZ_I01736</name>
</gene>
<dbReference type="Gramene" id="KCW55953">
    <property type="protein sequence ID" value="KCW55953"/>
    <property type="gene ID" value="EUGRSUZ_I01736"/>
</dbReference>
<evidence type="ECO:0008006" key="3">
    <source>
        <dbReference type="Google" id="ProtNLM"/>
    </source>
</evidence>
<dbReference type="SUPFAM" id="SSF54626">
    <property type="entry name" value="Chalcone isomerase"/>
    <property type="match status" value="1"/>
</dbReference>
<organism evidence="2">
    <name type="scientific">Eucalyptus grandis</name>
    <name type="common">Flooded gum</name>
    <dbReference type="NCBI Taxonomy" id="71139"/>
    <lineage>
        <taxon>Eukaryota</taxon>
        <taxon>Viridiplantae</taxon>
        <taxon>Streptophyta</taxon>
        <taxon>Embryophyta</taxon>
        <taxon>Tracheophyta</taxon>
        <taxon>Spermatophyta</taxon>
        <taxon>Magnoliopsida</taxon>
        <taxon>eudicotyledons</taxon>
        <taxon>Gunneridae</taxon>
        <taxon>Pentapetalae</taxon>
        <taxon>rosids</taxon>
        <taxon>malvids</taxon>
        <taxon>Myrtales</taxon>
        <taxon>Myrtaceae</taxon>
        <taxon>Myrtoideae</taxon>
        <taxon>Eucalypteae</taxon>
        <taxon>Eucalyptus</taxon>
    </lineage>
</organism>
<feature type="compositionally biased region" description="Basic and acidic residues" evidence="1">
    <location>
        <begin position="25"/>
        <end position="34"/>
    </location>
</feature>
<sequence length="257" mass="28430">MASTAGSKVESKNDVASGDGVEVPGAKREEKVGVEVEPRTGVSFPVRLEDGKQLNSVGLRKKSMLGVGLKIYGFGEYILSNMPEYAQQHLHVALARFFHNSGIYADNEKLRDLLKSEFREAPATPTKEMYQKVIDSDVGMTVRMVIVFSGLTMSMIRKNVGESLGGAIKKLTGGNKHEDLTNKVLDESSDDIKLTSGSVMEISRLPGYTYQIKVTDKVVSKIQSELLCRAHIYTYLGDNTFDMEAREKFGMSMLKLF</sequence>
<dbReference type="OMA" id="TMNMVRK"/>
<accession>A0A059AQ63</accession>
<proteinExistence type="predicted"/>
<dbReference type="STRING" id="71139.A0A059AQ63"/>
<reference evidence="2" key="1">
    <citation type="submission" date="2013-07" db="EMBL/GenBank/DDBJ databases">
        <title>The genome of Eucalyptus grandis.</title>
        <authorList>
            <person name="Schmutz J."/>
            <person name="Hayes R."/>
            <person name="Myburg A."/>
            <person name="Tuskan G."/>
            <person name="Grattapaglia D."/>
            <person name="Rokhsar D.S."/>
        </authorList>
    </citation>
    <scope>NUCLEOTIDE SEQUENCE</scope>
    <source>
        <tissue evidence="2">Leaf extractions</tissue>
    </source>
</reference>
<dbReference type="InParanoid" id="A0A059AQ63"/>
<dbReference type="InterPro" id="IPR036298">
    <property type="entry name" value="Chalcone_isomerase_sf"/>
</dbReference>
<dbReference type="InterPro" id="IPR044228">
    <property type="entry name" value="FAP1"/>
</dbReference>
<dbReference type="GO" id="GO:0005504">
    <property type="term" value="F:fatty acid binding"/>
    <property type="evidence" value="ECO:0000318"/>
    <property type="project" value="GO_Central"/>
</dbReference>